<evidence type="ECO:0000313" key="6">
    <source>
        <dbReference type="Proteomes" id="UP000009010"/>
    </source>
</evidence>
<dbReference type="Pfam" id="PF18413">
    <property type="entry name" value="Neuraminidase"/>
    <property type="match status" value="1"/>
</dbReference>
<sequence>MTTSISAQLNQTHRNALLSYYLGQYVENNADLSPYIKTPEDVYEYLLIDPMVSNDVTTSQVAAAISSIQQYMNSMALNMEPDFNSSNIDNDQLQGWKNGNNQYAIWAGEMELQNYPEDYIDPTLRQNKTTYFQDLETILNQNKINSDTAQDAVLNYLNEFEQVANLDMVSGYLNGVDVTKDRYYLLGKTRGSSAKYFWRTFDMAENVSNVISVNAWSEWNEATLSINDDALVGTVRPTIFNNRLYAVWFERMVTGQTVSEDGTTVDDIITLTCNTSYLRFDNTWSAISVVGSREGNRSTSLLLSAEANDYFTMALCSNKTEQSESATGFFCLYVTVEDGIYQTFSVGVDAWFNPVLYEDTYVSPVCSVFGTADGQKLIQYTIPGDDEVIITSVSAVDSGDNFNGGILSYIDNISIGDMSLTKQTDNTYIISIPLKYSVDPCTYQFYKISGASGDITSSDISIEFCDNIAYLNGSVSIDLEDHADLSGVDMNIQDDRGVFYSDPVYQSDENIEYNSDNENYIFSNYPMEYKELKDKLWNSEVANLYFNYGGGHVSPNFYMDQPDKDPITWWAKAFVGDWGAENSPLAQKIIYAGTDEEYAVKIPGTIGITTFVYGIEREQQGGDPYSTIAWRSFNITVTSMDTILTPSLSEYTDSKLGTAVFLDFQSMTFSDGTPISPIRLNTLFAKELINKASTSIDALLSWDTQMTEEPALVADGEPAPMDFNGANGLYFWELFFHMPFLVGYRLNQEQQYDEALSWLNYIFDPTARGRDNDEPDYWSVRPLVEESSPESLADSLQNPVDPDALATADPMHYQKALFMAYVRNMIAAGDADYRLLTNDGLSQAKLRYSQAKNLLGPRPDVQLVNRWQPDTLDVIAGATDPQLSQLENTLADRLYAFPGKMATALQTDINPNFVLPLNTQLLNYWNVLDSRMYNLRHNLSIDGQPLNIPLYATPVNPTVLMQQSAQGGSLTSASAGLSAMIPPYRFRRMLQSAYGAVSTLTQFGQTLLSFYERGDNASLQQMQAQQMVDISSFTISLQQQAIDALNADQTALEASKTIAVEASNHYSTLCTNGVSSSESQAMNLQTSASSLLTAAEPLIAVGAGMNMAPDIFGFSDGGSKWGGAAYASGLILQLTGQSQELVASRIQLSEEYRRRNEEWQFQADQADRQITNIDDQLAALAIRQQAAQTSLQQAQAQQANLQTTLNYLTSRFTQASLYNWLTGQLSALYYQAYDAVVSLCLSAEACWQYEMCDTVTRFIQPNTWNDTYHGLLVGESLQLNLHQMESSWLNRNQRRLELTKTLSLKSLINDDTTWNAFIAKGTLNFALNESLLDSDYPGHYQRQLKFVTVSLPTLLGPYQDVRATLTQTSSSTLLKADIEGVNHLNDSDTGSNTNIINNLRASQQVAVSSGLNDSGLFELSFSDERYLPFEGTGAVSAWQLSFPNPTSAEQSALLAALSDVIVQVHYTAVYGGSTFEQSVIASQP</sequence>
<feature type="domain" description="Tc toxin complex TcA C-terminal TcB-binding" evidence="2">
    <location>
        <begin position="1176"/>
        <end position="1468"/>
    </location>
</feature>
<dbReference type="KEGG" id="raq:Rahaq2_2748"/>
<dbReference type="RefSeq" id="WP_015697732.1">
    <property type="nucleotide sequence ID" value="NC_016818.1"/>
</dbReference>
<feature type="domain" description="Neuraminidase-like" evidence="3">
    <location>
        <begin position="166"/>
        <end position="291"/>
    </location>
</feature>
<accession>H2ISD5</accession>
<dbReference type="Proteomes" id="UP000009010">
    <property type="component" value="Chromosome"/>
</dbReference>
<gene>
    <name evidence="5" type="ordered locus">Rahaq2_2748</name>
</gene>
<evidence type="ECO:0000313" key="5">
    <source>
        <dbReference type="EMBL" id="AEX52583.1"/>
    </source>
</evidence>
<organism evidence="5 6">
    <name type="scientific">Rahnella aquatilis (strain ATCC 33071 / DSM 4594 / JCM 1683 / NBRC 105701 / NCIMB 13365 / CIP 78.65)</name>
    <dbReference type="NCBI Taxonomy" id="745277"/>
    <lineage>
        <taxon>Bacteria</taxon>
        <taxon>Pseudomonadati</taxon>
        <taxon>Pseudomonadota</taxon>
        <taxon>Gammaproteobacteria</taxon>
        <taxon>Enterobacterales</taxon>
        <taxon>Yersiniaceae</taxon>
        <taxon>Rahnella</taxon>
    </lineage>
</organism>
<name>H2ISD5_RAHAC</name>
<dbReference type="InterPro" id="IPR046839">
    <property type="entry name" value="ABC_toxin_N"/>
</dbReference>
<reference evidence="6" key="2">
    <citation type="submission" date="2012-01" db="EMBL/GenBank/DDBJ databases">
        <title>Complete sequence of chromosome of Rahnella aquatilis CIP 78.65.</title>
        <authorList>
            <person name="Lucas S."/>
            <person name="Han J."/>
            <person name="Lapidus A."/>
            <person name="Cheng J.-F."/>
            <person name="Goodwin L."/>
            <person name="Pitluck S."/>
            <person name="Peters L."/>
            <person name="Ovchinnikova G."/>
            <person name="Held B."/>
            <person name="Detter J.C."/>
            <person name="Han C."/>
            <person name="Tapia R."/>
            <person name="Land M."/>
            <person name="Hauser L."/>
            <person name="Kyrpides N."/>
            <person name="Ivanova N."/>
            <person name="Pagani I."/>
            <person name="Sobecky P."/>
            <person name="Martinez R."/>
            <person name="Woyke T."/>
        </authorList>
    </citation>
    <scope>NUCLEOTIDE SEQUENCE [LARGE SCALE GENOMIC DNA]</scope>
    <source>
        <strain evidence="6">ATCC 33071 / DSM 4594 / JCM 1683 / NBRC 105701 / NCIMB 13365 / CIP 78.65</strain>
    </source>
</reference>
<feature type="coiled-coil region" evidence="1">
    <location>
        <begin position="1149"/>
        <end position="1211"/>
    </location>
</feature>
<evidence type="ECO:0008006" key="7">
    <source>
        <dbReference type="Google" id="ProtNLM"/>
    </source>
</evidence>
<dbReference type="Pfam" id="PF18276">
    <property type="entry name" value="TcA_TcB_BD"/>
    <property type="match status" value="1"/>
</dbReference>
<evidence type="ECO:0000256" key="1">
    <source>
        <dbReference type="SAM" id="Coils"/>
    </source>
</evidence>
<dbReference type="InterPro" id="IPR040840">
    <property type="entry name" value="TcA_TcB_BD"/>
</dbReference>
<dbReference type="eggNOG" id="COG1538">
    <property type="taxonomic scope" value="Bacteria"/>
</dbReference>
<feature type="domain" description="ABC toxin N-terminal" evidence="4">
    <location>
        <begin position="8"/>
        <end position="136"/>
    </location>
</feature>
<dbReference type="HOGENOM" id="CLU_005587_2_0_6"/>
<protein>
    <recommendedName>
        <fullName evidence="7">Tc toxin complex TcA C-terminal TcB-binding domain-containing protein</fullName>
    </recommendedName>
</protein>
<keyword evidence="6" id="KW-1185">Reference proteome</keyword>
<dbReference type="Pfam" id="PF20220">
    <property type="entry name" value="ABC_toxin_N"/>
    <property type="match status" value="1"/>
</dbReference>
<dbReference type="EMBL" id="CP003244">
    <property type="protein sequence ID" value="AEX52583.1"/>
    <property type="molecule type" value="Genomic_DNA"/>
</dbReference>
<evidence type="ECO:0000259" key="4">
    <source>
        <dbReference type="Pfam" id="PF20220"/>
    </source>
</evidence>
<evidence type="ECO:0000259" key="2">
    <source>
        <dbReference type="Pfam" id="PF18276"/>
    </source>
</evidence>
<proteinExistence type="predicted"/>
<reference evidence="5 6" key="1">
    <citation type="journal article" date="2012" name="J. Bacteriol.">
        <title>Complete Genome Sequence of Rahnella aquatilis CIP 78.65.</title>
        <authorList>
            <person name="Martinez R.J."/>
            <person name="Bruce D."/>
            <person name="Detter C."/>
            <person name="Goodwin L.A."/>
            <person name="Han J."/>
            <person name="Han C.S."/>
            <person name="Held B."/>
            <person name="Land M.L."/>
            <person name="Mikhailova N."/>
            <person name="Nolan M."/>
            <person name="Pennacchio L."/>
            <person name="Pitluck S."/>
            <person name="Tapia R."/>
            <person name="Woyke T."/>
            <person name="Sobecky P.A."/>
        </authorList>
    </citation>
    <scope>NUCLEOTIDE SEQUENCE [LARGE SCALE GENOMIC DNA]</scope>
    <source>
        <strain evidence="6">ATCC 33071 / DSM 4594 / JCM 1683 / NBRC 105701 / NCIMB 13365 / CIP 78.65</strain>
    </source>
</reference>
<evidence type="ECO:0000259" key="3">
    <source>
        <dbReference type="Pfam" id="PF18413"/>
    </source>
</evidence>
<dbReference type="InterPro" id="IPR041079">
    <property type="entry name" value="Neuraminidase-like"/>
</dbReference>
<dbReference type="STRING" id="745277.Rahaq2_2748"/>
<dbReference type="PATRIC" id="fig|745277.3.peg.2628"/>
<keyword evidence="1" id="KW-0175">Coiled coil</keyword>